<dbReference type="AlphaFoldDB" id="A0A3B7MPL0"/>
<accession>A0A3B7MPL0</accession>
<dbReference type="KEGG" id="pseg:D3H65_13415"/>
<keyword evidence="1" id="KW-0472">Membrane</keyword>
<keyword evidence="1" id="KW-1133">Transmembrane helix</keyword>
<keyword evidence="3" id="KW-1185">Reference proteome</keyword>
<dbReference type="Proteomes" id="UP000263900">
    <property type="component" value="Chromosome"/>
</dbReference>
<organism evidence="2 3">
    <name type="scientific">Paraflavitalea soli</name>
    <dbReference type="NCBI Taxonomy" id="2315862"/>
    <lineage>
        <taxon>Bacteria</taxon>
        <taxon>Pseudomonadati</taxon>
        <taxon>Bacteroidota</taxon>
        <taxon>Chitinophagia</taxon>
        <taxon>Chitinophagales</taxon>
        <taxon>Chitinophagaceae</taxon>
        <taxon>Paraflavitalea</taxon>
    </lineage>
</organism>
<sequence length="80" mass="9047">MARRYEWLVRLYFLPFVATFFTGTFLTGAFFAGAFFFTTFSTGGINRKGIPRQEIFGRHAKVIGQGIDMAEIVLRSNSVV</sequence>
<keyword evidence="1" id="KW-0812">Transmembrane</keyword>
<dbReference type="EMBL" id="CP032157">
    <property type="protein sequence ID" value="AXY74926.1"/>
    <property type="molecule type" value="Genomic_DNA"/>
</dbReference>
<reference evidence="2 3" key="1">
    <citation type="submission" date="2018-09" db="EMBL/GenBank/DDBJ databases">
        <title>Genome sequencing of strain 6GH32-13.</title>
        <authorList>
            <person name="Weon H.-Y."/>
            <person name="Heo J."/>
            <person name="Kwon S.-W."/>
        </authorList>
    </citation>
    <scope>NUCLEOTIDE SEQUENCE [LARGE SCALE GENOMIC DNA]</scope>
    <source>
        <strain evidence="2 3">5GH32-13</strain>
    </source>
</reference>
<dbReference type="RefSeq" id="WP_119050809.1">
    <property type="nucleotide sequence ID" value="NZ_CP032157.1"/>
</dbReference>
<name>A0A3B7MPL0_9BACT</name>
<feature type="transmembrane region" description="Helical" evidence="1">
    <location>
        <begin position="12"/>
        <end position="38"/>
    </location>
</feature>
<protein>
    <submittedName>
        <fullName evidence="2">Uncharacterized protein</fullName>
    </submittedName>
</protein>
<evidence type="ECO:0000256" key="1">
    <source>
        <dbReference type="SAM" id="Phobius"/>
    </source>
</evidence>
<proteinExistence type="predicted"/>
<gene>
    <name evidence="2" type="ORF">D3H65_13415</name>
</gene>
<evidence type="ECO:0000313" key="3">
    <source>
        <dbReference type="Proteomes" id="UP000263900"/>
    </source>
</evidence>
<evidence type="ECO:0000313" key="2">
    <source>
        <dbReference type="EMBL" id="AXY74926.1"/>
    </source>
</evidence>